<evidence type="ECO:0000313" key="8">
    <source>
        <dbReference type="EMBL" id="THH07859.1"/>
    </source>
</evidence>
<keyword evidence="2 7" id="KW-0812">Transmembrane</keyword>
<dbReference type="PANTHER" id="PTHR12265">
    <property type="entry name" value="TRANSMEMBRANE PROTEIN 53"/>
    <property type="match status" value="1"/>
</dbReference>
<keyword evidence="3 7" id="KW-1133">Transmembrane helix</keyword>
<evidence type="ECO:0000313" key="9">
    <source>
        <dbReference type="Proteomes" id="UP000310158"/>
    </source>
</evidence>
<dbReference type="AlphaFoldDB" id="A0A4S4L8L7"/>
<evidence type="ECO:0000256" key="1">
    <source>
        <dbReference type="ARBA" id="ARBA00004126"/>
    </source>
</evidence>
<dbReference type="InterPro" id="IPR008547">
    <property type="entry name" value="DUF829_TMEM53"/>
</dbReference>
<keyword evidence="5" id="KW-0539">Nucleus</keyword>
<protein>
    <recommendedName>
        <fullName evidence="10">DUF829 domain-containing protein</fullName>
    </recommendedName>
</protein>
<evidence type="ECO:0000256" key="7">
    <source>
        <dbReference type="SAM" id="Phobius"/>
    </source>
</evidence>
<sequence length="275" mass="29865">MSCSLIRETRRHLMPCIHLDARLPHLQKYVDGLGSAYPSSTIVLIRSSSSFYRTCQRQLESTVEPVVDIIRKEKSRGSQFRGILVHVLSNGGGFQLVILRKILAKSTASDNADTSAAPTALILDSTPGDNGLASAISSMAPKNRALRLLAISIISLLYAVFSVINNVAGNPPIFKELRDILNSPNLLPSITNSKDPKATPRLYIYSESDRMTVAPKVAAHIEDAVSKGFDVTVEKFTNSAHVAHARSDPERYWGAVHRLWIKAASSAGVSTSVST</sequence>
<dbReference type="PANTHER" id="PTHR12265:SF30">
    <property type="entry name" value="TRANSMEMBRANE PROTEIN 53"/>
    <property type="match status" value="1"/>
</dbReference>
<evidence type="ECO:0000256" key="2">
    <source>
        <dbReference type="ARBA" id="ARBA00022692"/>
    </source>
</evidence>
<dbReference type="GO" id="GO:0031965">
    <property type="term" value="C:nuclear membrane"/>
    <property type="evidence" value="ECO:0007669"/>
    <property type="project" value="UniProtKB-SubCell"/>
</dbReference>
<proteinExistence type="predicted"/>
<comment type="subcellular location">
    <subcellularLocation>
        <location evidence="6">Endomembrane system</location>
        <topology evidence="6">Single-pass membrane protein</topology>
    </subcellularLocation>
    <subcellularLocation>
        <location evidence="1">Nucleus membrane</location>
    </subcellularLocation>
</comment>
<dbReference type="OrthoDB" id="77878at2759"/>
<organism evidence="8 9">
    <name type="scientific">Bondarzewia mesenterica</name>
    <dbReference type="NCBI Taxonomy" id="1095465"/>
    <lineage>
        <taxon>Eukaryota</taxon>
        <taxon>Fungi</taxon>
        <taxon>Dikarya</taxon>
        <taxon>Basidiomycota</taxon>
        <taxon>Agaricomycotina</taxon>
        <taxon>Agaricomycetes</taxon>
        <taxon>Russulales</taxon>
        <taxon>Bondarzewiaceae</taxon>
        <taxon>Bondarzewia</taxon>
    </lineage>
</organism>
<comment type="caution">
    <text evidence="8">The sequence shown here is derived from an EMBL/GenBank/DDBJ whole genome shotgun (WGS) entry which is preliminary data.</text>
</comment>
<evidence type="ECO:0000256" key="4">
    <source>
        <dbReference type="ARBA" id="ARBA00023136"/>
    </source>
</evidence>
<accession>A0A4S4L8L7</accession>
<keyword evidence="9" id="KW-1185">Reference proteome</keyword>
<reference evidence="8 9" key="1">
    <citation type="submission" date="2019-02" db="EMBL/GenBank/DDBJ databases">
        <title>Genome sequencing of the rare red list fungi Bondarzewia mesenterica.</title>
        <authorList>
            <person name="Buettner E."/>
            <person name="Kellner H."/>
        </authorList>
    </citation>
    <scope>NUCLEOTIDE SEQUENCE [LARGE SCALE GENOMIC DNA]</scope>
    <source>
        <strain evidence="8 9">DSM 108281</strain>
    </source>
</reference>
<keyword evidence="4 7" id="KW-0472">Membrane</keyword>
<evidence type="ECO:0000256" key="5">
    <source>
        <dbReference type="ARBA" id="ARBA00023242"/>
    </source>
</evidence>
<dbReference type="EMBL" id="SGPL01000743">
    <property type="protein sequence ID" value="THH07859.1"/>
    <property type="molecule type" value="Genomic_DNA"/>
</dbReference>
<evidence type="ECO:0008006" key="10">
    <source>
        <dbReference type="Google" id="ProtNLM"/>
    </source>
</evidence>
<dbReference type="Proteomes" id="UP000310158">
    <property type="component" value="Unassembled WGS sequence"/>
</dbReference>
<evidence type="ECO:0000256" key="3">
    <source>
        <dbReference type="ARBA" id="ARBA00022989"/>
    </source>
</evidence>
<feature type="transmembrane region" description="Helical" evidence="7">
    <location>
        <begin position="145"/>
        <end position="164"/>
    </location>
</feature>
<gene>
    <name evidence="8" type="ORF">EW146_g9181</name>
</gene>
<dbReference type="Pfam" id="PF05705">
    <property type="entry name" value="DUF829"/>
    <property type="match status" value="1"/>
</dbReference>
<name>A0A4S4L8L7_9AGAM</name>
<evidence type="ECO:0000256" key="6">
    <source>
        <dbReference type="ARBA" id="ARBA00037847"/>
    </source>
</evidence>